<evidence type="ECO:0000313" key="2">
    <source>
        <dbReference type="Proteomes" id="UP000199256"/>
    </source>
</evidence>
<dbReference type="RefSeq" id="WP_090251321.1">
    <property type="nucleotide sequence ID" value="NZ_FOAA01000003.1"/>
</dbReference>
<protein>
    <recommendedName>
        <fullName evidence="3">HprK-related kinase A</fullName>
    </recommendedName>
</protein>
<dbReference type="SUPFAM" id="SSF53795">
    <property type="entry name" value="PEP carboxykinase-like"/>
    <property type="match status" value="1"/>
</dbReference>
<dbReference type="Proteomes" id="UP000199256">
    <property type="component" value="Unassembled WGS sequence"/>
</dbReference>
<evidence type="ECO:0000313" key="1">
    <source>
        <dbReference type="EMBL" id="SEK58830.1"/>
    </source>
</evidence>
<sequence>MTLDDIPAEQLEVHLHRGDLVIQTGPFRARIRCRIPRVKADLKLMYGHFPCDISPSFADFDISLSKAPYLRRWYKPQVLFFADRQCIFKPLPLSQAFPMLEWGLNWCIANQTTHHLILHAASLERHGRSLIMPAPPGSGKSTLCAALSCRGWRLLSDETTLLELDAAKISGPARPISLKNESVQVIQEFSKDAVLTPPVHDTIKGSVAHMRPSRDSAQSAGVTASPGLVIFPRFQKGAPLQITPTPRSAVFAGLVRNAFNFTALGRTAFHRIADVVSQSEGYDIIYSDLDEVIAQIEELAHGW</sequence>
<dbReference type="InterPro" id="IPR027600">
    <property type="entry name" value="HprK-rel_A"/>
</dbReference>
<dbReference type="NCBIfam" id="TIGR04352">
    <property type="entry name" value="HprK_rel_A"/>
    <property type="match status" value="1"/>
</dbReference>
<dbReference type="Gene3D" id="3.40.50.300">
    <property type="entry name" value="P-loop containing nucleotide triphosphate hydrolases"/>
    <property type="match status" value="1"/>
</dbReference>
<dbReference type="AlphaFoldDB" id="A0A1H7IBD1"/>
<organism evidence="1 2">
    <name type="scientific">Ectothiorhodospira marina</name>
    <dbReference type="NCBI Taxonomy" id="1396821"/>
    <lineage>
        <taxon>Bacteria</taxon>
        <taxon>Pseudomonadati</taxon>
        <taxon>Pseudomonadota</taxon>
        <taxon>Gammaproteobacteria</taxon>
        <taxon>Chromatiales</taxon>
        <taxon>Ectothiorhodospiraceae</taxon>
        <taxon>Ectothiorhodospira</taxon>
    </lineage>
</organism>
<gene>
    <name evidence="1" type="ORF">SAMN05444515_10366</name>
</gene>
<reference evidence="2" key="1">
    <citation type="submission" date="2016-10" db="EMBL/GenBank/DDBJ databases">
        <authorList>
            <person name="Varghese N."/>
            <person name="Submissions S."/>
        </authorList>
    </citation>
    <scope>NUCLEOTIDE SEQUENCE [LARGE SCALE GENOMIC DNA]</scope>
    <source>
        <strain evidence="2">DSM 241</strain>
    </source>
</reference>
<name>A0A1H7IBD1_9GAMM</name>
<keyword evidence="2" id="KW-1185">Reference proteome</keyword>
<dbReference type="InterPro" id="IPR027417">
    <property type="entry name" value="P-loop_NTPase"/>
</dbReference>
<evidence type="ECO:0008006" key="3">
    <source>
        <dbReference type="Google" id="ProtNLM"/>
    </source>
</evidence>
<accession>A0A1H7IBD1</accession>
<proteinExistence type="predicted"/>
<dbReference type="OrthoDB" id="4544211at2"/>
<dbReference type="EMBL" id="FOAA01000003">
    <property type="protein sequence ID" value="SEK58830.1"/>
    <property type="molecule type" value="Genomic_DNA"/>
</dbReference>
<dbReference type="STRING" id="1396821.SAMN05444515_10366"/>